<comment type="similarity">
    <text evidence="1">Belongs to the UPF0236 family.</text>
</comment>
<gene>
    <name evidence="3" type="ORF">ERS132521_00133</name>
</gene>
<evidence type="ECO:0000256" key="1">
    <source>
        <dbReference type="ARBA" id="ARBA00006539"/>
    </source>
</evidence>
<dbReference type="InterPro" id="IPR009620">
    <property type="entry name" value="UPF0236"/>
</dbReference>
<feature type="region of interest" description="Disordered" evidence="2">
    <location>
        <begin position="434"/>
        <end position="463"/>
    </location>
</feature>
<dbReference type="AlphaFoldDB" id="A0AB33U4N0"/>
<sequence>MTISETYFHGFSMLFKSSTMDCMRFDERNFVTEMDEYCRQEFLKRIRDYDDSIAPTMRQNGYKRVDATERTVLFTFGEITFSRNRWRRGQKTLYPVDEWLGLEKYMRYSPELIFHMAKHASKLSYREVCRTICDAYRIGVTKDAVLKATKVVGQLLEEKERYRFYLEEEQPPQRIKASKIYLEGDGVMVKTTSSGNERSNTDLTHFLVHTGVKQATKDRWILENKHEIVHVNHEKAKEELLDYLYNHFEITDQTILITNSDNGKGYTKRTFQEIKKALGIKRHEHFWDEYHLNQKLKTFFKPYPETLYNLAQKAIQTHKKPLLITVLDTVESLIETEEQYETYYSFRQKMIRNFKDTKPAKLRNLSHKGVGVMESQHRKITYRMKHRGMYWSIKGACTMAKMILLERIDKLDEVFFGDWRKTYQPYQNQRFSAGRANKKIEEPPNIRRYRSGHKTGRWSTHAK</sequence>
<dbReference type="NCBIfam" id="NF033529">
    <property type="entry name" value="transpos_ISLre2"/>
    <property type="match status" value="1"/>
</dbReference>
<feature type="compositionally biased region" description="Basic residues" evidence="2">
    <location>
        <begin position="447"/>
        <end position="463"/>
    </location>
</feature>
<dbReference type="EMBL" id="FILL01000001">
    <property type="protein sequence ID" value="CYX18322.1"/>
    <property type="molecule type" value="Genomic_DNA"/>
</dbReference>
<organism evidence="3 4">
    <name type="scientific">Streptococcus suis</name>
    <dbReference type="NCBI Taxonomy" id="1307"/>
    <lineage>
        <taxon>Bacteria</taxon>
        <taxon>Bacillati</taxon>
        <taxon>Bacillota</taxon>
        <taxon>Bacilli</taxon>
        <taxon>Lactobacillales</taxon>
        <taxon>Streptococcaceae</taxon>
        <taxon>Streptococcus</taxon>
    </lineage>
</organism>
<proteinExistence type="inferred from homology"/>
<evidence type="ECO:0000313" key="4">
    <source>
        <dbReference type="Proteomes" id="UP000072353"/>
    </source>
</evidence>
<evidence type="ECO:0000313" key="3">
    <source>
        <dbReference type="EMBL" id="CYX18322.1"/>
    </source>
</evidence>
<comment type="caution">
    <text evidence="3">The sequence shown here is derived from an EMBL/GenBank/DDBJ whole genome shotgun (WGS) entry which is preliminary data.</text>
</comment>
<evidence type="ECO:0000256" key="2">
    <source>
        <dbReference type="SAM" id="MobiDB-lite"/>
    </source>
</evidence>
<name>A0AB33U4N0_STRSU</name>
<reference evidence="3 4" key="1">
    <citation type="submission" date="2016-02" db="EMBL/GenBank/DDBJ databases">
        <authorList>
            <consortium name="Pathogen Informatics"/>
        </authorList>
    </citation>
    <scope>NUCLEOTIDE SEQUENCE [LARGE SCALE GENOMIC DNA]</scope>
    <source>
        <strain evidence="3 4">SS975</strain>
    </source>
</reference>
<protein>
    <submittedName>
        <fullName evidence="3">DDE transposase</fullName>
    </submittedName>
</protein>
<accession>A0AB33U4N0</accession>
<dbReference type="Proteomes" id="UP000072353">
    <property type="component" value="Unassembled WGS sequence"/>
</dbReference>
<dbReference type="Pfam" id="PF06782">
    <property type="entry name" value="UPF0236"/>
    <property type="match status" value="1"/>
</dbReference>